<dbReference type="PROSITE" id="PS51847">
    <property type="entry name" value="SMP"/>
    <property type="match status" value="1"/>
</dbReference>
<feature type="region of interest" description="Disordered" evidence="9">
    <location>
        <begin position="1213"/>
        <end position="1236"/>
    </location>
</feature>
<feature type="compositionally biased region" description="Basic and acidic residues" evidence="9">
    <location>
        <begin position="861"/>
        <end position="870"/>
    </location>
</feature>
<dbReference type="SUPFAM" id="SSF49562">
    <property type="entry name" value="C2 domain (Calcium/lipid-binding domain, CaLB)"/>
    <property type="match status" value="1"/>
</dbReference>
<dbReference type="GO" id="GO:0005739">
    <property type="term" value="C:mitochondrion"/>
    <property type="evidence" value="ECO:0007669"/>
    <property type="project" value="GOC"/>
</dbReference>
<feature type="compositionally biased region" description="Polar residues" evidence="9">
    <location>
        <begin position="884"/>
        <end position="899"/>
    </location>
</feature>
<dbReference type="PROSITE" id="PS50081">
    <property type="entry name" value="ZF_DAG_PE_2"/>
    <property type="match status" value="1"/>
</dbReference>
<dbReference type="Gene3D" id="2.30.42.10">
    <property type="match status" value="1"/>
</dbReference>
<dbReference type="GO" id="GO:1990456">
    <property type="term" value="P:mitochondrion-endoplasmic reticulum membrane tethering"/>
    <property type="evidence" value="ECO:0007669"/>
    <property type="project" value="InterPro"/>
</dbReference>
<evidence type="ECO:0000313" key="13">
    <source>
        <dbReference type="EMBL" id="KAK3100757.1"/>
    </source>
</evidence>
<keyword evidence="14" id="KW-1185">Reference proteome</keyword>
<organism evidence="13 14">
    <name type="scientific">Pinctada imbricata</name>
    <name type="common">Atlantic pearl-oyster</name>
    <name type="synonym">Pinctada martensii</name>
    <dbReference type="NCBI Taxonomy" id="66713"/>
    <lineage>
        <taxon>Eukaryota</taxon>
        <taxon>Metazoa</taxon>
        <taxon>Spiralia</taxon>
        <taxon>Lophotrochozoa</taxon>
        <taxon>Mollusca</taxon>
        <taxon>Bivalvia</taxon>
        <taxon>Autobranchia</taxon>
        <taxon>Pteriomorphia</taxon>
        <taxon>Pterioida</taxon>
        <taxon>Pterioidea</taxon>
        <taxon>Pteriidae</taxon>
        <taxon>Pinctada</taxon>
    </lineage>
</organism>
<feature type="compositionally biased region" description="Polar residues" evidence="9">
    <location>
        <begin position="1215"/>
        <end position="1233"/>
    </location>
</feature>
<evidence type="ECO:0000256" key="8">
    <source>
        <dbReference type="SAM" id="Coils"/>
    </source>
</evidence>
<dbReference type="Gene3D" id="3.30.60.20">
    <property type="match status" value="1"/>
</dbReference>
<keyword evidence="3" id="KW-0479">Metal-binding</keyword>
<evidence type="ECO:0000256" key="2">
    <source>
        <dbReference type="ARBA" id="ARBA00022448"/>
    </source>
</evidence>
<dbReference type="CDD" id="cd21674">
    <property type="entry name" value="SMP_PDZD8"/>
    <property type="match status" value="1"/>
</dbReference>
<dbReference type="GO" id="GO:0046872">
    <property type="term" value="F:metal ion binding"/>
    <property type="evidence" value="ECO:0007669"/>
    <property type="project" value="UniProtKB-KW"/>
</dbReference>
<dbReference type="Proteomes" id="UP001186944">
    <property type="component" value="Unassembled WGS sequence"/>
</dbReference>
<protein>
    <recommendedName>
        <fullName evidence="15">PDZ domain-containing protein 8</fullName>
    </recommendedName>
</protein>
<dbReference type="CDD" id="cd00136">
    <property type="entry name" value="PDZ_canonical"/>
    <property type="match status" value="1"/>
</dbReference>
<dbReference type="GO" id="GO:0016020">
    <property type="term" value="C:membrane"/>
    <property type="evidence" value="ECO:0007669"/>
    <property type="project" value="UniProtKB-SubCell"/>
</dbReference>
<sequence>MLLVTAIVCSFIMGVLLTLAIQWLILQFILRKIPEEPIPVKPQFVDFKLPKELLCAVKEKKSTRETCLAINLVFHFLYKELKDTKSMRRWVIKKMNMEFAELMQKTTGRIIDQITVQDFSLGPVFPVIKTAIVKDVKLQGETLEQVDIEMDLDYQGGFQLALEIDMVFGKRRVYLSVTVTKLQGRARLQFSSEPYTHWSFSFYEEPLIEFDVESKYGGKALPKITTLIVAQLKRTIRKKHTLPNYKFRMKPFFQPPPPTTDVRDIHLKGVNLGQGKLEVTIKKCSQLMDLPTDSSLYCTLSVDSQPWLELAEGKKKIWVVYDLEILKGNSVSIGLTFRDGFVLEKYDDMVIIDSIQADSPASQVDIRKGDILVSIGNTKVTNTKQAAKLFKNCGERLKVRIERLKSKVAADIQYVEDSVSLKDVQSDVKKDDKMSDITDDFVNISIQRDSDAQKSSKPSVSDQSQSITSSPQKKVMSLVNSGRALLQRKTRSKTQSEVPDSTSQKKTPVHQTKSQGSPQSQRKMSDDSSAAIGSQSSSPRPIRKNTSEKDLKDLSGSPKKSDFSSSLRMPSKKEVIARSRSQSDTTSIKSFKSDDFDLELNETEGISEEEEEDDNSMIRTVEVPATQNPSWNEKFTFSMGTQEKFLNICVWCKIPKKVDKNERVLKASKDFVVGHVCLSLVDIALDCLMTLQGDNQLTVKLSPSETRAGASRAKLAAYSSHPGFFPDLCHGDIKLAFVYKALEMSEDERKLYTREVPREKVCIKHRESPETDVESTSEKEKEAQEEEGKHIFDRTNFATATYCHFCGKKIWLKAAFQCCVCSMICHKKCVMRCQAETLCTQNGTRKRDDPSEPWKPPVSQSEERHLKQEVQQKTTSIIRKFRSNKQVINPSTQDRSVLQSKPLPHPVSSSNQLSPFPSPVSSRRRNSAPNTEAHPSMNQSESTIPLPQTRSINSLQEILSKTILSRENSRSGELKTKDKHSSCDSSDDSDLEMDEMIQLAQQHRVKGQNLDEMVVMAAKEMGKELFAELSHIERKEKLDSMVMKLQKEIDEESENKNELMKAKEETTDLNHKEVLKRQIAKSDEKVEAMMMMMLHYCSGLQYCLGQEEEEKQKSQGLDGASDSLRTPDSLGASCESESISSSSSLNAAVNGRNGNMRNTAKLKSKGKDELVNEGKEDLMDSSPYVESDQRRHFLESESDIVKPVILVEDVGDLGSTDSSNSRENLAHTSSDISNTEKVKAYGEEYRLNSDESELIDDELVEVLQTVTEIIEASEGGSDSSSDDDIAMVTEVESKVV</sequence>
<keyword evidence="7" id="KW-0472">Membrane</keyword>
<comment type="subcellular location">
    <subcellularLocation>
        <location evidence="1">Membrane</location>
    </subcellularLocation>
</comment>
<keyword evidence="2" id="KW-0813">Transport</keyword>
<evidence type="ECO:0000256" key="5">
    <source>
        <dbReference type="ARBA" id="ARBA00023055"/>
    </source>
</evidence>
<feature type="region of interest" description="Disordered" evidence="9">
    <location>
        <begin position="963"/>
        <end position="989"/>
    </location>
</feature>
<feature type="region of interest" description="Disordered" evidence="9">
    <location>
        <begin position="446"/>
        <end position="588"/>
    </location>
</feature>
<dbReference type="InterPro" id="IPR041489">
    <property type="entry name" value="PDZ_6"/>
</dbReference>
<evidence type="ECO:0000256" key="6">
    <source>
        <dbReference type="ARBA" id="ARBA00023121"/>
    </source>
</evidence>
<dbReference type="PANTHER" id="PTHR21519">
    <property type="entry name" value="PDZ DOMAIN-CONTAINING PROTEIN 8"/>
    <property type="match status" value="1"/>
</dbReference>
<evidence type="ECO:0000256" key="9">
    <source>
        <dbReference type="SAM" id="MobiDB-lite"/>
    </source>
</evidence>
<feature type="region of interest" description="Disordered" evidence="9">
    <location>
        <begin position="1271"/>
        <end position="1296"/>
    </location>
</feature>
<feature type="compositionally biased region" description="Polar residues" evidence="9">
    <location>
        <begin position="493"/>
        <end position="522"/>
    </location>
</feature>
<proteinExistence type="predicted"/>
<dbReference type="GO" id="GO:0051560">
    <property type="term" value="P:mitochondrial calcium ion homeostasis"/>
    <property type="evidence" value="ECO:0007669"/>
    <property type="project" value="InterPro"/>
</dbReference>
<dbReference type="EMBL" id="VSWD01000006">
    <property type="protein sequence ID" value="KAK3100757.1"/>
    <property type="molecule type" value="Genomic_DNA"/>
</dbReference>
<dbReference type="PROSITE" id="PS50106">
    <property type="entry name" value="PDZ"/>
    <property type="match status" value="1"/>
</dbReference>
<evidence type="ECO:0000256" key="1">
    <source>
        <dbReference type="ARBA" id="ARBA00004370"/>
    </source>
</evidence>
<feature type="domain" description="PDZ" evidence="11">
    <location>
        <begin position="322"/>
        <end position="405"/>
    </location>
</feature>
<dbReference type="InterPro" id="IPR001478">
    <property type="entry name" value="PDZ"/>
</dbReference>
<dbReference type="GO" id="GO:0008289">
    <property type="term" value="F:lipid binding"/>
    <property type="evidence" value="ECO:0007669"/>
    <property type="project" value="UniProtKB-KW"/>
</dbReference>
<dbReference type="InterPro" id="IPR058801">
    <property type="entry name" value="PDZD8_N"/>
</dbReference>
<reference evidence="13" key="1">
    <citation type="submission" date="2019-08" db="EMBL/GenBank/DDBJ databases">
        <title>The improved chromosome-level genome for the pearl oyster Pinctada fucata martensii using PacBio sequencing and Hi-C.</title>
        <authorList>
            <person name="Zheng Z."/>
        </authorList>
    </citation>
    <scope>NUCLEOTIDE SEQUENCE</scope>
    <source>
        <strain evidence="13">ZZ-2019</strain>
        <tissue evidence="13">Adductor muscle</tissue>
    </source>
</reference>
<dbReference type="InterPro" id="IPR039275">
    <property type="entry name" value="PDZD8"/>
</dbReference>
<dbReference type="Pfam" id="PF00168">
    <property type="entry name" value="C2"/>
    <property type="match status" value="1"/>
</dbReference>
<dbReference type="InterPro" id="IPR002219">
    <property type="entry name" value="PKC_DAG/PE"/>
</dbReference>
<evidence type="ECO:0000259" key="10">
    <source>
        <dbReference type="PROSITE" id="PS50081"/>
    </source>
</evidence>
<dbReference type="InterPro" id="IPR000008">
    <property type="entry name" value="C2_dom"/>
</dbReference>
<dbReference type="InterPro" id="IPR046349">
    <property type="entry name" value="C1-like_sf"/>
</dbReference>
<dbReference type="SUPFAM" id="SSF50156">
    <property type="entry name" value="PDZ domain-like"/>
    <property type="match status" value="1"/>
</dbReference>
<dbReference type="Pfam" id="PF26547">
    <property type="entry name" value="PDZD8_N"/>
    <property type="match status" value="1"/>
</dbReference>
<feature type="compositionally biased region" description="Low complexity" evidence="9">
    <location>
        <begin position="527"/>
        <end position="538"/>
    </location>
</feature>
<feature type="region of interest" description="Disordered" evidence="9">
    <location>
        <begin position="1111"/>
        <end position="1184"/>
    </location>
</feature>
<feature type="domain" description="SMP-LTD" evidence="12">
    <location>
        <begin position="68"/>
        <end position="251"/>
    </location>
</feature>
<feature type="coiled-coil region" evidence="8">
    <location>
        <begin position="1035"/>
        <end position="1069"/>
    </location>
</feature>
<name>A0AA88YA77_PINIB</name>
<feature type="compositionally biased region" description="Basic and acidic residues" evidence="9">
    <location>
        <begin position="967"/>
        <end position="982"/>
    </location>
</feature>
<dbReference type="Pfam" id="PF17820">
    <property type="entry name" value="PDZ_6"/>
    <property type="match status" value="1"/>
</dbReference>
<keyword evidence="6" id="KW-0446">Lipid-binding</keyword>
<evidence type="ECO:0000259" key="11">
    <source>
        <dbReference type="PROSITE" id="PS50106"/>
    </source>
</evidence>
<dbReference type="CDD" id="cd20825">
    <property type="entry name" value="C1_PDZD8"/>
    <property type="match status" value="1"/>
</dbReference>
<dbReference type="SMART" id="SM00109">
    <property type="entry name" value="C1"/>
    <property type="match status" value="1"/>
</dbReference>
<evidence type="ECO:0000313" key="14">
    <source>
        <dbReference type="Proteomes" id="UP001186944"/>
    </source>
</evidence>
<dbReference type="InterPro" id="IPR035892">
    <property type="entry name" value="C2_domain_sf"/>
</dbReference>
<feature type="compositionally biased region" description="Low complexity" evidence="9">
    <location>
        <begin position="1133"/>
        <end position="1144"/>
    </location>
</feature>
<keyword evidence="8" id="KW-0175">Coiled coil</keyword>
<dbReference type="GO" id="GO:0006869">
    <property type="term" value="P:lipid transport"/>
    <property type="evidence" value="ECO:0007669"/>
    <property type="project" value="UniProtKB-KW"/>
</dbReference>
<evidence type="ECO:0008006" key="15">
    <source>
        <dbReference type="Google" id="ProtNLM"/>
    </source>
</evidence>
<keyword evidence="5" id="KW-0445">Lipid transport</keyword>
<feature type="region of interest" description="Disordered" evidence="9">
    <location>
        <begin position="842"/>
        <end position="870"/>
    </location>
</feature>
<dbReference type="Gene3D" id="2.60.40.150">
    <property type="entry name" value="C2 domain"/>
    <property type="match status" value="1"/>
</dbReference>
<dbReference type="InterPro" id="IPR036034">
    <property type="entry name" value="PDZ_sf"/>
</dbReference>
<feature type="compositionally biased region" description="Polar residues" evidence="9">
    <location>
        <begin position="579"/>
        <end position="588"/>
    </location>
</feature>
<feature type="compositionally biased region" description="Basic and acidic residues" evidence="9">
    <location>
        <begin position="776"/>
        <end position="788"/>
    </location>
</feature>
<dbReference type="InterPro" id="IPR031468">
    <property type="entry name" value="SMP_LBD"/>
</dbReference>
<dbReference type="SMART" id="SM00239">
    <property type="entry name" value="C2"/>
    <property type="match status" value="1"/>
</dbReference>
<comment type="caution">
    <text evidence="13">The sequence shown here is derived from an EMBL/GenBank/DDBJ whole genome shotgun (WGS) entry which is preliminary data.</text>
</comment>
<feature type="domain" description="Phorbol-ester/DAG-type" evidence="10">
    <location>
        <begin position="789"/>
        <end position="839"/>
    </location>
</feature>
<feature type="compositionally biased region" description="Polar residues" evidence="9">
    <location>
        <begin position="936"/>
        <end position="947"/>
    </location>
</feature>
<evidence type="ECO:0000256" key="3">
    <source>
        <dbReference type="ARBA" id="ARBA00022723"/>
    </source>
</evidence>
<feature type="compositionally biased region" description="Basic and acidic residues" evidence="9">
    <location>
        <begin position="1165"/>
        <end position="1178"/>
    </location>
</feature>
<keyword evidence="4" id="KW-0862">Zinc</keyword>
<dbReference type="GO" id="GO:0044233">
    <property type="term" value="C:mitochondria-associated endoplasmic reticulum membrane contact site"/>
    <property type="evidence" value="ECO:0007669"/>
    <property type="project" value="InterPro"/>
</dbReference>
<evidence type="ECO:0000256" key="7">
    <source>
        <dbReference type="ARBA" id="ARBA00023136"/>
    </source>
</evidence>
<accession>A0AA88YA77</accession>
<evidence type="ECO:0000259" key="12">
    <source>
        <dbReference type="PROSITE" id="PS51847"/>
    </source>
</evidence>
<dbReference type="PANTHER" id="PTHR21519:SF1">
    <property type="entry name" value="PDZ DOMAIN-CONTAINING PROTEIN 8"/>
    <property type="match status" value="1"/>
</dbReference>
<gene>
    <name evidence="13" type="ORF">FSP39_024793</name>
</gene>
<feature type="region of interest" description="Disordered" evidence="9">
    <location>
        <begin position="883"/>
        <end position="947"/>
    </location>
</feature>
<evidence type="ECO:0000256" key="4">
    <source>
        <dbReference type="ARBA" id="ARBA00022833"/>
    </source>
</evidence>
<feature type="compositionally biased region" description="Low complexity" evidence="9">
    <location>
        <begin position="455"/>
        <end position="472"/>
    </location>
</feature>
<dbReference type="SUPFAM" id="SSF57889">
    <property type="entry name" value="Cysteine-rich domain"/>
    <property type="match status" value="1"/>
</dbReference>
<dbReference type="SMART" id="SM00228">
    <property type="entry name" value="PDZ"/>
    <property type="match status" value="1"/>
</dbReference>
<feature type="compositionally biased region" description="Low complexity" evidence="9">
    <location>
        <begin position="555"/>
        <end position="566"/>
    </location>
</feature>
<dbReference type="PROSITE" id="PS00479">
    <property type="entry name" value="ZF_DAG_PE_1"/>
    <property type="match status" value="1"/>
</dbReference>
<feature type="region of interest" description="Disordered" evidence="9">
    <location>
        <begin position="765"/>
        <end position="788"/>
    </location>
</feature>